<dbReference type="Gene3D" id="3.40.30.10">
    <property type="entry name" value="Glutaredoxin"/>
    <property type="match status" value="1"/>
</dbReference>
<comment type="similarity">
    <text evidence="1">Belongs to the glutathione peroxidase family.</text>
</comment>
<dbReference type="Proteomes" id="UP001165160">
    <property type="component" value="Unassembled WGS sequence"/>
</dbReference>
<feature type="chain" id="PRO_5040723137" evidence="4">
    <location>
        <begin position="27"/>
        <end position="362"/>
    </location>
</feature>
<dbReference type="PROSITE" id="PS51355">
    <property type="entry name" value="GLUTATHIONE_PEROXID_3"/>
    <property type="match status" value="1"/>
</dbReference>
<accession>A0A9W7EYZ2</accession>
<dbReference type="PANTHER" id="PTHR11592">
    <property type="entry name" value="GLUTATHIONE PEROXIDASE"/>
    <property type="match status" value="1"/>
</dbReference>
<evidence type="ECO:0000256" key="3">
    <source>
        <dbReference type="ARBA" id="ARBA00023002"/>
    </source>
</evidence>
<proteinExistence type="inferred from homology"/>
<gene>
    <name evidence="5" type="ORF">TrVE_jg4546</name>
</gene>
<evidence type="ECO:0000313" key="6">
    <source>
        <dbReference type="Proteomes" id="UP001165160"/>
    </source>
</evidence>
<feature type="signal peptide" evidence="4">
    <location>
        <begin position="1"/>
        <end position="26"/>
    </location>
</feature>
<dbReference type="InterPro" id="IPR000889">
    <property type="entry name" value="Glutathione_peroxidase"/>
</dbReference>
<dbReference type="InterPro" id="IPR036249">
    <property type="entry name" value="Thioredoxin-like_sf"/>
</dbReference>
<name>A0A9W7EYZ2_9STRA</name>
<keyword evidence="2" id="KW-0575">Peroxidase</keyword>
<dbReference type="AlphaFoldDB" id="A0A9W7EYZ2"/>
<dbReference type="GO" id="GO:0004601">
    <property type="term" value="F:peroxidase activity"/>
    <property type="evidence" value="ECO:0007669"/>
    <property type="project" value="UniProtKB-KW"/>
</dbReference>
<evidence type="ECO:0000256" key="1">
    <source>
        <dbReference type="ARBA" id="ARBA00006926"/>
    </source>
</evidence>
<keyword evidence="6" id="KW-1185">Reference proteome</keyword>
<dbReference type="SUPFAM" id="SSF52833">
    <property type="entry name" value="Thioredoxin-like"/>
    <property type="match status" value="1"/>
</dbReference>
<evidence type="ECO:0000256" key="2">
    <source>
        <dbReference type="ARBA" id="ARBA00022559"/>
    </source>
</evidence>
<keyword evidence="3" id="KW-0560">Oxidoreductase</keyword>
<dbReference type="PANTHER" id="PTHR11592:SF78">
    <property type="entry name" value="GLUTATHIONE PEROXIDASE"/>
    <property type="match status" value="1"/>
</dbReference>
<comment type="caution">
    <text evidence="5">The sequence shown here is derived from an EMBL/GenBank/DDBJ whole genome shotgun (WGS) entry which is preliminary data.</text>
</comment>
<keyword evidence="4" id="KW-0732">Signal</keyword>
<reference evidence="6" key="1">
    <citation type="journal article" date="2023" name="Commun. Biol.">
        <title>Genome analysis of Parmales, the sister group of diatoms, reveals the evolutionary specialization of diatoms from phago-mixotrophs to photoautotrophs.</title>
        <authorList>
            <person name="Ban H."/>
            <person name="Sato S."/>
            <person name="Yoshikawa S."/>
            <person name="Yamada K."/>
            <person name="Nakamura Y."/>
            <person name="Ichinomiya M."/>
            <person name="Sato N."/>
            <person name="Blanc-Mathieu R."/>
            <person name="Endo H."/>
            <person name="Kuwata A."/>
            <person name="Ogata H."/>
        </authorList>
    </citation>
    <scope>NUCLEOTIDE SEQUENCE [LARGE SCALE GENOMIC DNA]</scope>
    <source>
        <strain evidence="6">NIES 3699</strain>
    </source>
</reference>
<dbReference type="GO" id="GO:0006979">
    <property type="term" value="P:response to oxidative stress"/>
    <property type="evidence" value="ECO:0007669"/>
    <property type="project" value="InterPro"/>
</dbReference>
<protein>
    <submittedName>
        <fullName evidence="5">Uncharacterized protein</fullName>
    </submittedName>
</protein>
<evidence type="ECO:0000313" key="5">
    <source>
        <dbReference type="EMBL" id="GMH96978.1"/>
    </source>
</evidence>
<organism evidence="5 6">
    <name type="scientific">Triparma verrucosa</name>
    <dbReference type="NCBI Taxonomy" id="1606542"/>
    <lineage>
        <taxon>Eukaryota</taxon>
        <taxon>Sar</taxon>
        <taxon>Stramenopiles</taxon>
        <taxon>Ochrophyta</taxon>
        <taxon>Bolidophyceae</taxon>
        <taxon>Parmales</taxon>
        <taxon>Triparmaceae</taxon>
        <taxon>Triparma</taxon>
    </lineage>
</organism>
<dbReference type="EMBL" id="BRXX01000193">
    <property type="protein sequence ID" value="GMH96978.1"/>
    <property type="molecule type" value="Genomic_DNA"/>
</dbReference>
<sequence length="362" mass="39618">MRIRSAIRSLAVATVLLALTLTPAEAYNPFNGLINPAPLTSMEPRRTFVKRIAATTGAALTFGRAEGARADAQEEPTVDFEAIKAKAAELSSRAEAIKTTERTAASGSAGAGIENYGGGKTIYDFNVTIAGKVVPMKEVLGVKEVEEDVEVETTVEEVDAESGEKVSKLVKESKKEKKEIKPKAVLFVNIKQDDPQARKNIPQLISLAAKHGPEGLMVVCIPTDQGYYEPDTSALLRLKLASEYGYGVNPATVLTDKLNLLGSGAHPMMRWMESTSRTPAGLGRIELNFEKFLVDGQTGLPVRRYPRKYQPVDIEDDINALLQGAKEIPPARANFLEEWRDAQREADISEYAFKKGLNYYDQ</sequence>
<evidence type="ECO:0000256" key="4">
    <source>
        <dbReference type="SAM" id="SignalP"/>
    </source>
</evidence>